<dbReference type="EMBL" id="JASCZI010124319">
    <property type="protein sequence ID" value="MED6165902.1"/>
    <property type="molecule type" value="Genomic_DNA"/>
</dbReference>
<proteinExistence type="predicted"/>
<evidence type="ECO:0000313" key="1">
    <source>
        <dbReference type="EMBL" id="MED6165902.1"/>
    </source>
</evidence>
<comment type="caution">
    <text evidence="1">The sequence shown here is derived from an EMBL/GenBank/DDBJ whole genome shotgun (WGS) entry which is preliminary data.</text>
</comment>
<dbReference type="Proteomes" id="UP001341840">
    <property type="component" value="Unassembled WGS sequence"/>
</dbReference>
<sequence>NKDKQTLNFDPEIEKTLRKLRKQSKLQKQTHKISSEEVFEEVRDNMAAEGNRQRTLADFTTPTTASCGSSIVRPTVEANNFELKPSLIQLIQQDQFSG</sequence>
<accession>A0ABU6UX87</accession>
<keyword evidence="2" id="KW-1185">Reference proteome</keyword>
<evidence type="ECO:0000313" key="2">
    <source>
        <dbReference type="Proteomes" id="UP001341840"/>
    </source>
</evidence>
<reference evidence="1 2" key="1">
    <citation type="journal article" date="2023" name="Plants (Basel)">
        <title>Bridging the Gap: Combining Genomics and Transcriptomics Approaches to Understand Stylosanthes scabra, an Orphan Legume from the Brazilian Caatinga.</title>
        <authorList>
            <person name="Ferreira-Neto J.R.C."/>
            <person name="da Silva M.D."/>
            <person name="Binneck E."/>
            <person name="de Melo N.F."/>
            <person name="da Silva R.H."/>
            <person name="de Melo A.L.T.M."/>
            <person name="Pandolfi V."/>
            <person name="Bustamante F.O."/>
            <person name="Brasileiro-Vidal A.C."/>
            <person name="Benko-Iseppon A.M."/>
        </authorList>
    </citation>
    <scope>NUCLEOTIDE SEQUENCE [LARGE SCALE GENOMIC DNA]</scope>
    <source>
        <tissue evidence="1">Leaves</tissue>
    </source>
</reference>
<name>A0ABU6UX87_9FABA</name>
<feature type="non-terminal residue" evidence="1">
    <location>
        <position position="1"/>
    </location>
</feature>
<organism evidence="1 2">
    <name type="scientific">Stylosanthes scabra</name>
    <dbReference type="NCBI Taxonomy" id="79078"/>
    <lineage>
        <taxon>Eukaryota</taxon>
        <taxon>Viridiplantae</taxon>
        <taxon>Streptophyta</taxon>
        <taxon>Embryophyta</taxon>
        <taxon>Tracheophyta</taxon>
        <taxon>Spermatophyta</taxon>
        <taxon>Magnoliopsida</taxon>
        <taxon>eudicotyledons</taxon>
        <taxon>Gunneridae</taxon>
        <taxon>Pentapetalae</taxon>
        <taxon>rosids</taxon>
        <taxon>fabids</taxon>
        <taxon>Fabales</taxon>
        <taxon>Fabaceae</taxon>
        <taxon>Papilionoideae</taxon>
        <taxon>50 kb inversion clade</taxon>
        <taxon>dalbergioids sensu lato</taxon>
        <taxon>Dalbergieae</taxon>
        <taxon>Pterocarpus clade</taxon>
        <taxon>Stylosanthes</taxon>
    </lineage>
</organism>
<protein>
    <submittedName>
        <fullName evidence="1">Uncharacterized protein</fullName>
    </submittedName>
</protein>
<gene>
    <name evidence="1" type="ORF">PIB30_103983</name>
</gene>